<gene>
    <name evidence="2" type="ORF">JAAARDRAFT_43740</name>
</gene>
<organism evidence="2 3">
    <name type="scientific">Jaapia argillacea MUCL 33604</name>
    <dbReference type="NCBI Taxonomy" id="933084"/>
    <lineage>
        <taxon>Eukaryota</taxon>
        <taxon>Fungi</taxon>
        <taxon>Dikarya</taxon>
        <taxon>Basidiomycota</taxon>
        <taxon>Agaricomycotina</taxon>
        <taxon>Agaricomycetes</taxon>
        <taxon>Agaricomycetidae</taxon>
        <taxon>Jaapiales</taxon>
        <taxon>Jaapiaceae</taxon>
        <taxon>Jaapia</taxon>
    </lineage>
</organism>
<keyword evidence="3" id="KW-1185">Reference proteome</keyword>
<feature type="region of interest" description="Disordered" evidence="1">
    <location>
        <begin position="421"/>
        <end position="457"/>
    </location>
</feature>
<name>A0A067QFD8_9AGAM</name>
<protein>
    <submittedName>
        <fullName evidence="2">Uncharacterized protein</fullName>
    </submittedName>
</protein>
<feature type="region of interest" description="Disordered" evidence="1">
    <location>
        <begin position="1"/>
        <end position="270"/>
    </location>
</feature>
<dbReference type="OrthoDB" id="3240950at2759"/>
<sequence>MPTPKIFSAFKRSSSRTGTHRPDDDAFVHVGHNDYPSVDQGYVDGSSSAPRRVLMKRSKSKGYSAPVSALPTRHTTVEDYDDDDDAYYPGGYEKYPARDSLRDPNRESHRYPDPESRHYSDTESNDYPDDRRSHHYNPSTSPHRRNDPHPYPNSEAHRYPTTDSHHYPGSESHRDRYPKFESHQYPGSESHPYPKSESQYPPSESHYYPNSEANKYPATESHHYPDQPIHVIPSNEDSDVPNGERAIHRGNSSRDGAPSPIIPTPITPGNATTDAFSVMSVPLANSLPSQSTYPADQPNQYDGGIARAASNHKSPVMPPVQGSRYEGERMPGNQSRYDYATTPHHRQVSAPVGHHQPIPLESRHSRGYSDRGYAKPTHNAEYDGYNYSPKHNYPPRNQYGGHQNGRTYYISHGQHPVIFQDEHGNELGRVGDFSGRSKSRRRESFYIKDDRGRELYR</sequence>
<dbReference type="InParanoid" id="A0A067QFD8"/>
<reference evidence="3" key="1">
    <citation type="journal article" date="2014" name="Proc. Natl. Acad. Sci. U.S.A.">
        <title>Extensive sampling of basidiomycete genomes demonstrates inadequacy of the white-rot/brown-rot paradigm for wood decay fungi.</title>
        <authorList>
            <person name="Riley R."/>
            <person name="Salamov A.A."/>
            <person name="Brown D.W."/>
            <person name="Nagy L.G."/>
            <person name="Floudas D."/>
            <person name="Held B.W."/>
            <person name="Levasseur A."/>
            <person name="Lombard V."/>
            <person name="Morin E."/>
            <person name="Otillar R."/>
            <person name="Lindquist E.A."/>
            <person name="Sun H."/>
            <person name="LaButti K.M."/>
            <person name="Schmutz J."/>
            <person name="Jabbour D."/>
            <person name="Luo H."/>
            <person name="Baker S.E."/>
            <person name="Pisabarro A.G."/>
            <person name="Walton J.D."/>
            <person name="Blanchette R.A."/>
            <person name="Henrissat B."/>
            <person name="Martin F."/>
            <person name="Cullen D."/>
            <person name="Hibbett D.S."/>
            <person name="Grigoriev I.V."/>
        </authorList>
    </citation>
    <scope>NUCLEOTIDE SEQUENCE [LARGE SCALE GENOMIC DNA]</scope>
    <source>
        <strain evidence="3">MUCL 33604</strain>
    </source>
</reference>
<dbReference type="Proteomes" id="UP000027265">
    <property type="component" value="Unassembled WGS sequence"/>
</dbReference>
<evidence type="ECO:0000256" key="1">
    <source>
        <dbReference type="SAM" id="MobiDB-lite"/>
    </source>
</evidence>
<feature type="compositionally biased region" description="Basic and acidic residues" evidence="1">
    <location>
        <begin position="155"/>
        <end position="182"/>
    </location>
</feature>
<dbReference type="AlphaFoldDB" id="A0A067QFD8"/>
<feature type="region of interest" description="Disordered" evidence="1">
    <location>
        <begin position="309"/>
        <end position="329"/>
    </location>
</feature>
<proteinExistence type="predicted"/>
<feature type="compositionally biased region" description="Basic and acidic residues" evidence="1">
    <location>
        <begin position="442"/>
        <end position="457"/>
    </location>
</feature>
<feature type="compositionally biased region" description="Basic and acidic residues" evidence="1">
    <location>
        <begin position="95"/>
        <end position="121"/>
    </location>
</feature>
<evidence type="ECO:0000313" key="2">
    <source>
        <dbReference type="EMBL" id="KDQ64870.1"/>
    </source>
</evidence>
<feature type="region of interest" description="Disordered" evidence="1">
    <location>
        <begin position="349"/>
        <end position="368"/>
    </location>
</feature>
<accession>A0A067QFD8</accession>
<evidence type="ECO:0000313" key="3">
    <source>
        <dbReference type="Proteomes" id="UP000027265"/>
    </source>
</evidence>
<dbReference type="HOGENOM" id="CLU_598591_0_0_1"/>
<dbReference type="EMBL" id="KL197709">
    <property type="protein sequence ID" value="KDQ64870.1"/>
    <property type="molecule type" value="Genomic_DNA"/>
</dbReference>